<dbReference type="OrthoDB" id="6418787at2759"/>
<evidence type="ECO:0000313" key="8">
    <source>
        <dbReference type="EMBL" id="RWS08904.1"/>
    </source>
</evidence>
<feature type="compositionally biased region" description="Polar residues" evidence="6">
    <location>
        <begin position="402"/>
        <end position="411"/>
    </location>
</feature>
<feature type="compositionally biased region" description="Basic and acidic residues" evidence="6">
    <location>
        <begin position="375"/>
        <end position="397"/>
    </location>
</feature>
<gene>
    <name evidence="8" type="ORF">B4U79_17739</name>
</gene>
<keyword evidence="3" id="KW-0524">Neurogenesis</keyword>
<feature type="region of interest" description="Disordered" evidence="6">
    <location>
        <begin position="149"/>
        <end position="192"/>
    </location>
</feature>
<accession>A0A3S3NZI1</accession>
<dbReference type="EMBL" id="NCKU01002734">
    <property type="protein sequence ID" value="RWS08904.1"/>
    <property type="molecule type" value="Genomic_DNA"/>
</dbReference>
<dbReference type="InterPro" id="IPR011333">
    <property type="entry name" value="SKP1/BTB/POZ_sf"/>
</dbReference>
<dbReference type="InterPro" id="IPR000210">
    <property type="entry name" value="BTB/POZ_dom"/>
</dbReference>
<dbReference type="GO" id="GO:0045467">
    <property type="term" value="P:R7 cell development"/>
    <property type="evidence" value="ECO:0007669"/>
    <property type="project" value="UniProtKB-ARBA"/>
</dbReference>
<reference evidence="8 9" key="1">
    <citation type="journal article" date="2018" name="Gigascience">
        <title>Genomes of trombidid mites reveal novel predicted allergens and laterally-transferred genes associated with secondary metabolism.</title>
        <authorList>
            <person name="Dong X."/>
            <person name="Chaisiri K."/>
            <person name="Xia D."/>
            <person name="Armstrong S.D."/>
            <person name="Fang Y."/>
            <person name="Donnelly M.J."/>
            <person name="Kadowaki T."/>
            <person name="McGarry J.W."/>
            <person name="Darby A.C."/>
            <person name="Makepeace B.L."/>
        </authorList>
    </citation>
    <scope>NUCLEOTIDE SEQUENCE [LARGE SCALE GENOMIC DNA]</scope>
    <source>
        <strain evidence="8">UoL-WK</strain>
    </source>
</reference>
<dbReference type="CDD" id="cd18315">
    <property type="entry name" value="BTB_POZ_BAB-like"/>
    <property type="match status" value="1"/>
</dbReference>
<evidence type="ECO:0000256" key="6">
    <source>
        <dbReference type="SAM" id="MobiDB-lite"/>
    </source>
</evidence>
<evidence type="ECO:0000256" key="1">
    <source>
        <dbReference type="ARBA" id="ARBA00022473"/>
    </source>
</evidence>
<evidence type="ECO:0000256" key="3">
    <source>
        <dbReference type="ARBA" id="ARBA00022902"/>
    </source>
</evidence>
<dbReference type="InterPro" id="IPR051095">
    <property type="entry name" value="Dros_DevTransReg"/>
</dbReference>
<feature type="region of interest" description="Disordered" evidence="6">
    <location>
        <begin position="277"/>
        <end position="342"/>
    </location>
</feature>
<comment type="function">
    <text evidence="5">Putative transcription factor required for axon growth and guidance in the central and peripheral nervous systems. Repels CNS axons away from the midline by promoting the expression of the midline repellent sli and its receptor robo.</text>
</comment>
<dbReference type="SMART" id="SM00225">
    <property type="entry name" value="BTB"/>
    <property type="match status" value="1"/>
</dbReference>
<dbReference type="Gene3D" id="3.30.710.10">
    <property type="entry name" value="Potassium Channel Kv1.1, Chain A"/>
    <property type="match status" value="1"/>
</dbReference>
<dbReference type="AlphaFoldDB" id="A0A3S3NZI1"/>
<dbReference type="GO" id="GO:0006357">
    <property type="term" value="P:regulation of transcription by RNA polymerase II"/>
    <property type="evidence" value="ECO:0007669"/>
    <property type="project" value="TreeGrafter"/>
</dbReference>
<evidence type="ECO:0000256" key="4">
    <source>
        <dbReference type="ARBA" id="ARBA00023242"/>
    </source>
</evidence>
<feature type="region of interest" description="Disordered" evidence="6">
    <location>
        <begin position="363"/>
        <end position="514"/>
    </location>
</feature>
<dbReference type="GO" id="GO:0048813">
    <property type="term" value="P:dendrite morphogenesis"/>
    <property type="evidence" value="ECO:0007669"/>
    <property type="project" value="UniProtKB-ARBA"/>
</dbReference>
<dbReference type="PANTHER" id="PTHR23110">
    <property type="entry name" value="BTB DOMAIN TRANSCRIPTION FACTOR"/>
    <property type="match status" value="1"/>
</dbReference>
<organism evidence="8 9">
    <name type="scientific">Dinothrombium tinctorium</name>
    <dbReference type="NCBI Taxonomy" id="1965070"/>
    <lineage>
        <taxon>Eukaryota</taxon>
        <taxon>Metazoa</taxon>
        <taxon>Ecdysozoa</taxon>
        <taxon>Arthropoda</taxon>
        <taxon>Chelicerata</taxon>
        <taxon>Arachnida</taxon>
        <taxon>Acari</taxon>
        <taxon>Acariformes</taxon>
        <taxon>Trombidiformes</taxon>
        <taxon>Prostigmata</taxon>
        <taxon>Anystina</taxon>
        <taxon>Parasitengona</taxon>
        <taxon>Trombidioidea</taxon>
        <taxon>Trombidiidae</taxon>
        <taxon>Dinothrombium</taxon>
    </lineage>
</organism>
<proteinExistence type="predicted"/>
<keyword evidence="4" id="KW-0539">Nucleus</keyword>
<feature type="compositionally biased region" description="Basic and acidic residues" evidence="6">
    <location>
        <begin position="289"/>
        <end position="298"/>
    </location>
</feature>
<dbReference type="GO" id="GO:0045476">
    <property type="term" value="P:nurse cell apoptotic process"/>
    <property type="evidence" value="ECO:0007669"/>
    <property type="project" value="UniProtKB-ARBA"/>
</dbReference>
<comment type="caution">
    <text evidence="8">The sequence shown here is derived from an EMBL/GenBank/DDBJ whole genome shotgun (WGS) entry which is preliminary data.</text>
</comment>
<keyword evidence="9" id="KW-1185">Reference proteome</keyword>
<feature type="compositionally biased region" description="Polar residues" evidence="6">
    <location>
        <begin position="277"/>
        <end position="288"/>
    </location>
</feature>
<evidence type="ECO:0000259" key="7">
    <source>
        <dbReference type="PROSITE" id="PS50097"/>
    </source>
</evidence>
<evidence type="ECO:0000256" key="2">
    <source>
        <dbReference type="ARBA" id="ARBA00022782"/>
    </source>
</evidence>
<dbReference type="GO" id="GO:0035167">
    <property type="term" value="P:larval lymph gland hemopoiesis"/>
    <property type="evidence" value="ECO:0007669"/>
    <property type="project" value="UniProtKB-ARBA"/>
</dbReference>
<dbReference type="Pfam" id="PF00651">
    <property type="entry name" value="BTB"/>
    <property type="match status" value="1"/>
</dbReference>
<feature type="compositionally biased region" description="Polar residues" evidence="6">
    <location>
        <begin position="363"/>
        <end position="373"/>
    </location>
</feature>
<feature type="compositionally biased region" description="Basic and acidic residues" evidence="6">
    <location>
        <begin position="154"/>
        <end position="179"/>
    </location>
</feature>
<keyword evidence="2" id="KW-0221">Differentiation</keyword>
<dbReference type="STRING" id="1965070.A0A3S3NZI1"/>
<feature type="compositionally biased region" description="Basic and acidic residues" evidence="6">
    <location>
        <begin position="468"/>
        <end position="495"/>
    </location>
</feature>
<dbReference type="Proteomes" id="UP000285301">
    <property type="component" value="Unassembled WGS sequence"/>
</dbReference>
<feature type="compositionally biased region" description="Basic and acidic residues" evidence="6">
    <location>
        <begin position="310"/>
        <end position="328"/>
    </location>
</feature>
<dbReference type="PROSITE" id="PS50097">
    <property type="entry name" value="BTB"/>
    <property type="match status" value="1"/>
</dbReference>
<sequence>MMRLRHANHSDDTTYHLIETYETQKFTDIVLICGEECTQVIKGHRLMLSKASNYFKKVIETALKHQDGYPVVPFIALKEIPFTDLKAIIDFIYHGKITIPKSQLDSLIRTAKFLEINGLQTLLSQTESIRKPENREVLKNEQETIAQKNSSETKTFEKTAKNDSKPSEIGDTPKDDKTILKQPETPANNAKTGKAVDIPCISNSTSITLTHSDPPIAHKIVTIPTTVSFQSSAQITQPRATLLINQPIIGVRLPNGSIQNLTACRPILPNILRKSNTVSSHNVKQSKPGTEESTKESNKTSSTPVNLSVSEKDSVSLTSEKMKTDNESSKQINLSLPDSAKPQIKVTSSKNFEDLSKIINKSQSQLKKANNESGVADKAKDSIEQSSKDIDTNKGKTYEALPQQNRLNSATKESRGKISVATPLKRTEQSLSSQNAKKKRTFEDPDLESNKIVVSEVITQRKTYSRVHLTEKEKDKEKQQEKTKETTESSKKFNKEPQPFTFDDNCIILDSDED</sequence>
<name>A0A3S3NZI1_9ACAR</name>
<protein>
    <submittedName>
        <fullName evidence="8">B-cell CLL/lymphoma 6 member B protein-like protein</fullName>
    </submittedName>
</protein>
<evidence type="ECO:0000313" key="9">
    <source>
        <dbReference type="Proteomes" id="UP000285301"/>
    </source>
</evidence>
<dbReference type="GO" id="GO:0005634">
    <property type="term" value="C:nucleus"/>
    <property type="evidence" value="ECO:0007669"/>
    <property type="project" value="TreeGrafter"/>
</dbReference>
<feature type="domain" description="BTB" evidence="7">
    <location>
        <begin position="27"/>
        <end position="101"/>
    </location>
</feature>
<keyword evidence="1" id="KW-0217">Developmental protein</keyword>
<dbReference type="GO" id="GO:0016199">
    <property type="term" value="P:axon midline choice point recognition"/>
    <property type="evidence" value="ECO:0007669"/>
    <property type="project" value="UniProtKB-ARBA"/>
</dbReference>
<dbReference type="GO" id="GO:0008406">
    <property type="term" value="P:gonad development"/>
    <property type="evidence" value="ECO:0007669"/>
    <property type="project" value="UniProtKB-ARBA"/>
</dbReference>
<dbReference type="GO" id="GO:0007526">
    <property type="term" value="P:larval somatic muscle development"/>
    <property type="evidence" value="ECO:0007669"/>
    <property type="project" value="UniProtKB-ARBA"/>
</dbReference>
<dbReference type="GO" id="GO:0007464">
    <property type="term" value="P:R3/R4 cell fate commitment"/>
    <property type="evidence" value="ECO:0007669"/>
    <property type="project" value="UniProtKB-ARBA"/>
</dbReference>
<dbReference type="PANTHER" id="PTHR23110:SF111">
    <property type="entry name" value="LONGITUDINALS LACKING PROTEIN, ISOFORMS F_I_K_T"/>
    <property type="match status" value="1"/>
</dbReference>
<evidence type="ECO:0000256" key="5">
    <source>
        <dbReference type="ARBA" id="ARBA00037382"/>
    </source>
</evidence>
<dbReference type="SUPFAM" id="SSF54695">
    <property type="entry name" value="POZ domain"/>
    <property type="match status" value="1"/>
</dbReference>